<gene>
    <name evidence="2" type="ORF">M3P19_10805</name>
</gene>
<dbReference type="EMBL" id="JAMFMA010000002">
    <property type="protein sequence ID" value="MCL6274503.1"/>
    <property type="molecule type" value="Genomic_DNA"/>
</dbReference>
<evidence type="ECO:0000313" key="2">
    <source>
        <dbReference type="EMBL" id="MCL6274503.1"/>
    </source>
</evidence>
<accession>A0ABT0PSZ4</accession>
<proteinExistence type="predicted"/>
<protein>
    <submittedName>
        <fullName evidence="2">S41 family peptidase</fullName>
    </submittedName>
</protein>
<dbReference type="Gene3D" id="3.90.226.10">
    <property type="entry name" value="2-enoyl-CoA Hydratase, Chain A, domain 1"/>
    <property type="match status" value="1"/>
</dbReference>
<dbReference type="RefSeq" id="WP_249657680.1">
    <property type="nucleotide sequence ID" value="NZ_JAMFMA010000002.1"/>
</dbReference>
<name>A0ABT0PSZ4_9FLAO</name>
<dbReference type="SUPFAM" id="SSF52096">
    <property type="entry name" value="ClpP/crotonase"/>
    <property type="match status" value="1"/>
</dbReference>
<dbReference type="Proteomes" id="UP001203607">
    <property type="component" value="Unassembled WGS sequence"/>
</dbReference>
<evidence type="ECO:0000313" key="3">
    <source>
        <dbReference type="Proteomes" id="UP001203607"/>
    </source>
</evidence>
<dbReference type="InterPro" id="IPR029045">
    <property type="entry name" value="ClpP/crotonase-like_dom_sf"/>
</dbReference>
<organism evidence="2 3">
    <name type="scientific">Flagellimonas spongiicola</name>
    <dbReference type="NCBI Taxonomy" id="2942208"/>
    <lineage>
        <taxon>Bacteria</taxon>
        <taxon>Pseudomonadati</taxon>
        <taxon>Bacteroidota</taxon>
        <taxon>Flavobacteriia</taxon>
        <taxon>Flavobacteriales</taxon>
        <taxon>Flavobacteriaceae</taxon>
        <taxon>Flagellimonas</taxon>
    </lineage>
</organism>
<dbReference type="Pfam" id="PF03572">
    <property type="entry name" value="Peptidase_S41"/>
    <property type="match status" value="1"/>
</dbReference>
<keyword evidence="3" id="KW-1185">Reference proteome</keyword>
<evidence type="ECO:0000259" key="1">
    <source>
        <dbReference type="Pfam" id="PF03572"/>
    </source>
</evidence>
<comment type="caution">
    <text evidence="2">The sequence shown here is derived from an EMBL/GenBank/DDBJ whole genome shotgun (WGS) entry which is preliminary data.</text>
</comment>
<dbReference type="InterPro" id="IPR005151">
    <property type="entry name" value="Tail-specific_protease"/>
</dbReference>
<sequence length="503" mass="57977">MKTSTTIFKIFRALFFLFILSLCFNCLEKAESTSNQTLKSTGGPLYQDLLIYRQRMEALNAGIYRYTSKDSMDILFEKTLEQLDENMDDRAFYRLIAKLNDHIHDAHTSIRPSKRIRGAAINTKKIFPFDIRYEDDHLLIEKNFSNDSSIIIGSEITSINGRNIKEINSVILLGHTTDGHIKSPKYHVMSDFFWLYYHELVDSLETFQITLKDKLSNKFREVSVDGISSKILLEDYQKNIKYREINLEVNTERSFAILTIPHFLDLGLIEKFRSVFAQLKFEKIKTLIIDIRDNPGGWDELNPELFKYLMKEEFKFYNHFTYIARNKEHLNHVTFDTLDFFSDKEQKAIGKDSLKELFSKRTLSESIEHYINTNPAQGIHKPYDKLVFEGDIYLLFNGGSISSGAEVPAFFKEHNLGILVGDEPNGAVEGVTAGIMGELVLPNSQIRVIVPLISYYSNVSPPKQKGRGAMPDYYIKQTLDDAKKGKDTALEFIFKHITDKTPK</sequence>
<reference evidence="2 3" key="1">
    <citation type="submission" date="2022-05" db="EMBL/GenBank/DDBJ databases">
        <authorList>
            <person name="Park J.-S."/>
        </authorList>
    </citation>
    <scope>NUCLEOTIDE SEQUENCE [LARGE SCALE GENOMIC DNA]</scope>
    <source>
        <strain evidence="2 3">2012CJ35-5</strain>
    </source>
</reference>
<feature type="domain" description="Tail specific protease" evidence="1">
    <location>
        <begin position="256"/>
        <end position="429"/>
    </location>
</feature>